<dbReference type="AlphaFoldDB" id="L1LGK9"/>
<dbReference type="VEuPathDB" id="PiroplasmaDB:BEWA_042940"/>
<dbReference type="GO" id="GO:0033204">
    <property type="term" value="F:ribonuclease P RNA binding"/>
    <property type="evidence" value="ECO:0007669"/>
    <property type="project" value="InterPro"/>
</dbReference>
<dbReference type="PANTHER" id="PTHR13348:SF0">
    <property type="entry name" value="RIBONUCLEASE P PROTEIN SUBUNIT P29"/>
    <property type="match status" value="1"/>
</dbReference>
<dbReference type="GO" id="GO:0000172">
    <property type="term" value="C:ribonuclease MRP complex"/>
    <property type="evidence" value="ECO:0007669"/>
    <property type="project" value="InterPro"/>
</dbReference>
<dbReference type="KEGG" id="beq:BEWA_042940"/>
<dbReference type="GeneID" id="15807701"/>
<reference evidence="8 9" key="1">
    <citation type="journal article" date="2012" name="BMC Genomics">
        <title>Comparative genomic analysis and phylogenetic position of Theileria equi.</title>
        <authorList>
            <person name="Kappmeyer L.S."/>
            <person name="Thiagarajan M."/>
            <person name="Herndon D.R."/>
            <person name="Ramsay J.D."/>
            <person name="Caler E."/>
            <person name="Djikeng A."/>
            <person name="Gillespie J.J."/>
            <person name="Lau A.O."/>
            <person name="Roalson E.H."/>
            <person name="Silva J.C."/>
            <person name="Silva M.G."/>
            <person name="Suarez C.E."/>
            <person name="Ueti M.W."/>
            <person name="Nene V.M."/>
            <person name="Mealey R.H."/>
            <person name="Knowles D.P."/>
            <person name="Brayton K.A."/>
        </authorList>
    </citation>
    <scope>NUCLEOTIDE SEQUENCE [LARGE SCALE GENOMIC DNA]</scope>
    <source>
        <strain evidence="8 9">WA</strain>
    </source>
</reference>
<protein>
    <submittedName>
        <fullName evidence="8">Uncharacterized protein</fullName>
    </submittedName>
</protein>
<proteinExistence type="inferred from homology"/>
<name>L1LGK9_THEEQ</name>
<dbReference type="SMART" id="SM00538">
    <property type="entry name" value="POP4"/>
    <property type="match status" value="1"/>
</dbReference>
<dbReference type="HAMAP" id="MF_00754">
    <property type="entry name" value="RNase_P_1"/>
    <property type="match status" value="1"/>
</dbReference>
<evidence type="ECO:0000256" key="4">
    <source>
        <dbReference type="ARBA" id="ARBA00022694"/>
    </source>
</evidence>
<dbReference type="GO" id="GO:0016787">
    <property type="term" value="F:hydrolase activity"/>
    <property type="evidence" value="ECO:0007669"/>
    <property type="project" value="UniProtKB-KW"/>
</dbReference>
<dbReference type="PANTHER" id="PTHR13348">
    <property type="entry name" value="RIBONUCLEASE P SUBUNIT P29"/>
    <property type="match status" value="1"/>
</dbReference>
<dbReference type="GO" id="GO:0005634">
    <property type="term" value="C:nucleus"/>
    <property type="evidence" value="ECO:0007669"/>
    <property type="project" value="UniProtKB-SubCell"/>
</dbReference>
<dbReference type="OrthoDB" id="124041at2759"/>
<dbReference type="InterPro" id="IPR036980">
    <property type="entry name" value="RNase_P/MRP_Rpp29_sf"/>
</dbReference>
<evidence type="ECO:0000256" key="7">
    <source>
        <dbReference type="ARBA" id="ARBA00022801"/>
    </source>
</evidence>
<dbReference type="GO" id="GO:0030677">
    <property type="term" value="C:ribonuclease P complex"/>
    <property type="evidence" value="ECO:0007669"/>
    <property type="project" value="InterPro"/>
</dbReference>
<keyword evidence="3" id="KW-0963">Cytoplasm</keyword>
<dbReference type="InterPro" id="IPR016848">
    <property type="entry name" value="RNase_P/MRP_Rpp29-subunit"/>
</dbReference>
<organism evidence="8 9">
    <name type="scientific">Theileria equi strain WA</name>
    <dbReference type="NCBI Taxonomy" id="1537102"/>
    <lineage>
        <taxon>Eukaryota</taxon>
        <taxon>Sar</taxon>
        <taxon>Alveolata</taxon>
        <taxon>Apicomplexa</taxon>
        <taxon>Aconoidasida</taxon>
        <taxon>Piroplasmida</taxon>
        <taxon>Theileriidae</taxon>
        <taxon>Theileria</taxon>
    </lineage>
</organism>
<dbReference type="EMBL" id="ACOU01000002">
    <property type="protein sequence ID" value="EKX74253.1"/>
    <property type="molecule type" value="Genomic_DNA"/>
</dbReference>
<evidence type="ECO:0000256" key="5">
    <source>
        <dbReference type="ARBA" id="ARBA00022722"/>
    </source>
</evidence>
<dbReference type="eggNOG" id="KOG4046">
    <property type="taxonomic scope" value="Eukaryota"/>
</dbReference>
<dbReference type="GO" id="GO:0001682">
    <property type="term" value="P:tRNA 5'-leader removal"/>
    <property type="evidence" value="ECO:0007669"/>
    <property type="project" value="InterPro"/>
</dbReference>
<comment type="caution">
    <text evidence="8">The sequence shown here is derived from an EMBL/GenBank/DDBJ whole genome shotgun (WGS) entry which is preliminary data.</text>
</comment>
<dbReference type="RefSeq" id="XP_004833705.1">
    <property type="nucleotide sequence ID" value="XM_004833648.1"/>
</dbReference>
<dbReference type="STRING" id="1537102.L1LGK9"/>
<evidence type="ECO:0000256" key="2">
    <source>
        <dbReference type="ARBA" id="ARBA00006181"/>
    </source>
</evidence>
<keyword evidence="4" id="KW-0819">tRNA processing</keyword>
<dbReference type="SUPFAM" id="SSF101744">
    <property type="entry name" value="Rof/RNase P subunit-like"/>
    <property type="match status" value="1"/>
</dbReference>
<accession>L1LGK9</accession>
<dbReference type="GO" id="GO:0004519">
    <property type="term" value="F:endonuclease activity"/>
    <property type="evidence" value="ECO:0007669"/>
    <property type="project" value="UniProtKB-KW"/>
</dbReference>
<dbReference type="InterPro" id="IPR002730">
    <property type="entry name" value="Rpp29/RNP1"/>
</dbReference>
<keyword evidence="5" id="KW-0540">Nuclease</keyword>
<keyword evidence="9" id="KW-1185">Reference proteome</keyword>
<keyword evidence="6" id="KW-0255">Endonuclease</keyword>
<dbReference type="InterPro" id="IPR023534">
    <property type="entry name" value="Rof/RNase_P-like"/>
</dbReference>
<dbReference type="Proteomes" id="UP000031512">
    <property type="component" value="Unassembled WGS sequence"/>
</dbReference>
<evidence type="ECO:0000313" key="9">
    <source>
        <dbReference type="Proteomes" id="UP000031512"/>
    </source>
</evidence>
<keyword evidence="7" id="KW-0378">Hydrolase</keyword>
<comment type="similarity">
    <text evidence="2">Belongs to the eukaryotic/archaeal RNase P protein component 1 family.</text>
</comment>
<evidence type="ECO:0000256" key="6">
    <source>
        <dbReference type="ARBA" id="ARBA00022759"/>
    </source>
</evidence>
<evidence type="ECO:0000313" key="8">
    <source>
        <dbReference type="EMBL" id="EKX74253.1"/>
    </source>
</evidence>
<dbReference type="Pfam" id="PF01868">
    <property type="entry name" value="RNase_P-MRP_p29"/>
    <property type="match status" value="1"/>
</dbReference>
<dbReference type="Gene3D" id="2.30.30.210">
    <property type="entry name" value="Ribonuclease P/MRP, subunit p29"/>
    <property type="match status" value="1"/>
</dbReference>
<dbReference type="InterPro" id="IPR023538">
    <property type="entry name" value="RNP1"/>
</dbReference>
<comment type="subcellular location">
    <subcellularLocation>
        <location evidence="1">Nucleus</location>
    </subcellularLocation>
</comment>
<evidence type="ECO:0000256" key="1">
    <source>
        <dbReference type="ARBA" id="ARBA00004123"/>
    </source>
</evidence>
<dbReference type="GO" id="GO:0006364">
    <property type="term" value="P:rRNA processing"/>
    <property type="evidence" value="ECO:0007669"/>
    <property type="project" value="TreeGrafter"/>
</dbReference>
<evidence type="ECO:0000256" key="3">
    <source>
        <dbReference type="ARBA" id="ARBA00022490"/>
    </source>
</evidence>
<gene>
    <name evidence="8" type="ORF">BEWA_042940</name>
</gene>
<sequence>MNYGNNMLGKWTTQVDNSGNTNKSLYQPIIDNSKPPKQRDSIIRLAGESGDTLESWRSRIENRVLHLNKLTKEEVTTLLNTKAPNSSIRLPYSKFSGLSNKASKATGLLSLKDTIPYESATKLHELWLEYAKGIIGTNNHLNACKSLALLDLQGAKVDIIKSSCPTYVGISGIIIRETQNGFNIVNQLSQLKFVLKKQTVFQIRLGDWTFFVHGQHIVATPSQRSKKKLKGKVTL</sequence>